<comment type="caution">
    <text evidence="9">The sequence shown here is derived from an EMBL/GenBank/DDBJ whole genome shotgun (WGS) entry which is preliminary data.</text>
</comment>
<evidence type="ECO:0000256" key="5">
    <source>
        <dbReference type="ARBA" id="ARBA00023163"/>
    </source>
</evidence>
<dbReference type="SUPFAM" id="SSF48452">
    <property type="entry name" value="TPR-like"/>
    <property type="match status" value="2"/>
</dbReference>
<protein>
    <submittedName>
        <fullName evidence="9">Tetratricopeptide repeat protein</fullName>
    </submittedName>
</protein>
<keyword evidence="6" id="KW-0802">TPR repeat</keyword>
<evidence type="ECO:0000256" key="6">
    <source>
        <dbReference type="PROSITE-ProRule" id="PRU00339"/>
    </source>
</evidence>
<dbReference type="PROSITE" id="PS51755">
    <property type="entry name" value="OMPR_PHOB"/>
    <property type="match status" value="1"/>
</dbReference>
<dbReference type="InterPro" id="IPR036388">
    <property type="entry name" value="WH-like_DNA-bd_sf"/>
</dbReference>
<evidence type="ECO:0000313" key="9">
    <source>
        <dbReference type="EMBL" id="MBM9508161.1"/>
    </source>
</evidence>
<dbReference type="CDD" id="cd15831">
    <property type="entry name" value="BTAD"/>
    <property type="match status" value="1"/>
</dbReference>
<name>A0ABS2TXU2_9ACTN</name>
<dbReference type="PANTHER" id="PTHR35807">
    <property type="entry name" value="TRANSCRIPTIONAL REGULATOR REDD-RELATED"/>
    <property type="match status" value="1"/>
</dbReference>
<dbReference type="InterPro" id="IPR016032">
    <property type="entry name" value="Sig_transdc_resp-reg_C-effctor"/>
</dbReference>
<organism evidence="9 10">
    <name type="scientific">Actinacidiphila acididurans</name>
    <dbReference type="NCBI Taxonomy" id="2784346"/>
    <lineage>
        <taxon>Bacteria</taxon>
        <taxon>Bacillati</taxon>
        <taxon>Actinomycetota</taxon>
        <taxon>Actinomycetes</taxon>
        <taxon>Kitasatosporales</taxon>
        <taxon>Streptomycetaceae</taxon>
        <taxon>Actinacidiphila</taxon>
    </lineage>
</organism>
<evidence type="ECO:0000256" key="4">
    <source>
        <dbReference type="ARBA" id="ARBA00023125"/>
    </source>
</evidence>
<dbReference type="PANTHER" id="PTHR35807:SF1">
    <property type="entry name" value="TRANSCRIPTIONAL REGULATOR REDD"/>
    <property type="match status" value="1"/>
</dbReference>
<dbReference type="InterPro" id="IPR019734">
    <property type="entry name" value="TPR_rpt"/>
</dbReference>
<evidence type="ECO:0000256" key="3">
    <source>
        <dbReference type="ARBA" id="ARBA00023015"/>
    </source>
</evidence>
<feature type="repeat" description="TPR" evidence="6">
    <location>
        <begin position="883"/>
        <end position="916"/>
    </location>
</feature>
<dbReference type="SMART" id="SM00028">
    <property type="entry name" value="TPR"/>
    <property type="match status" value="6"/>
</dbReference>
<keyword evidence="5" id="KW-0804">Transcription</keyword>
<evidence type="ECO:0000256" key="7">
    <source>
        <dbReference type="PROSITE-ProRule" id="PRU01091"/>
    </source>
</evidence>
<comment type="similarity">
    <text evidence="1">Belongs to the AfsR/DnrI/RedD regulatory family.</text>
</comment>
<keyword evidence="4 7" id="KW-0238">DNA-binding</keyword>
<dbReference type="Proteomes" id="UP000749040">
    <property type="component" value="Unassembled WGS sequence"/>
</dbReference>
<dbReference type="RefSeq" id="WP_205360026.1">
    <property type="nucleotide sequence ID" value="NZ_JADKYB010000016.1"/>
</dbReference>
<dbReference type="PROSITE" id="PS50005">
    <property type="entry name" value="TPR"/>
    <property type="match status" value="1"/>
</dbReference>
<keyword evidence="2" id="KW-0902">Two-component regulatory system</keyword>
<feature type="domain" description="OmpR/PhoB-type" evidence="8">
    <location>
        <begin position="2"/>
        <end position="111"/>
    </location>
</feature>
<dbReference type="SUPFAM" id="SSF46894">
    <property type="entry name" value="C-terminal effector domain of the bipartite response regulators"/>
    <property type="match status" value="1"/>
</dbReference>
<evidence type="ECO:0000256" key="2">
    <source>
        <dbReference type="ARBA" id="ARBA00023012"/>
    </source>
</evidence>
<dbReference type="InterPro" id="IPR011990">
    <property type="entry name" value="TPR-like_helical_dom_sf"/>
</dbReference>
<dbReference type="InterPro" id="IPR051677">
    <property type="entry name" value="AfsR-DnrI-RedD_regulator"/>
</dbReference>
<dbReference type="Pfam" id="PF13424">
    <property type="entry name" value="TPR_12"/>
    <property type="match status" value="2"/>
</dbReference>
<dbReference type="Gene3D" id="1.25.40.10">
    <property type="entry name" value="Tetratricopeptide repeat domain"/>
    <property type="match status" value="2"/>
</dbReference>
<keyword evidence="10" id="KW-1185">Reference proteome</keyword>
<dbReference type="InterPro" id="IPR001867">
    <property type="entry name" value="OmpR/PhoB-type_DNA-bd"/>
</dbReference>
<keyword evidence="3" id="KW-0805">Transcription regulation</keyword>
<evidence type="ECO:0000256" key="1">
    <source>
        <dbReference type="ARBA" id="ARBA00005820"/>
    </source>
</evidence>
<evidence type="ECO:0000313" key="10">
    <source>
        <dbReference type="Proteomes" id="UP000749040"/>
    </source>
</evidence>
<accession>A0ABS2TXU2</accession>
<dbReference type="Pfam" id="PF03704">
    <property type="entry name" value="BTAD"/>
    <property type="match status" value="1"/>
</dbReference>
<sequence length="931" mass="100299">MTHGTEQGDDGRPGLAVRLLGPVRAQLDLREVPLGPPLQRALFTVLAVRHDQVVGTTELIDAVWGEDLPGNPEGGVHTYVAGLRRALEPGRTRRSPGRHLLSHPSGYRLTLPAEASDLARFEKLRDEGRRAWRAGRAEAAEQLLDRALALFDGTALGGVPGPFAQSQRSWLGEQRIAVAEDRIDVLLARGRYGDAIAAARPLTDGQPLRERPWAQLMTALYRDGRQSEALAAYDRARAAAVEALGLDPGPLLAGLRQRIVVADPALLADRPRQPDAAAARVNLPRDTDHFVGRGREVARVLAAAGSGVCAIDGMAGVGKTTLAVHAAGLLAPRYPDVRLHLDLHGHAQGRAPVPAAAALEKLLLAVGVPGDRIPAAADDRAGLWRAQLAGRRALLVLDDAVDAGQVRPLLPGSPSSLVLITSRRRLSGLDAGESLSLDVLPYGDAVALLAAVAGDGRVAAERDAAGEVVRACGLLPLAVQIAAARLRHRRAWSVAHLRDRLAGEDRRLDELTAQDRSVAVAFSLSYRSLDGPRRQMFRLLGLFPGPRIGLPAAAALAGVDQRRADTLLQDLVDVQLLEEPRPGRYRLHDLLAVYAARECARTEDEQGRQAALARLLDFYLATVDGAEEVLRPQRLDRAQVPADAPRERFADRAAALAWLDEERGAFAPLIAAAARAGRHRHAWQLARCLWGFFESRGHWAEWITTHELGLPSARLLGDKLAEARLLVGLGVAEHFLRRYDEAVGHYRSALALMRETGFRSGEAGVLTNLGNTFRRMGRLAECIECQEQALEISRAAGDQAGEGIVLANLGELYRDAGLLQQSVAAQEQALAMFRKWGERRLEGSVLDGLARAHLAMGALDQALAHGGEALECRRGCGDRSGEAETLDCLGSVHLRAGRRDAAADCWRRALAIAEDLDAPTAADIRRRLAGI</sequence>
<reference evidence="9 10" key="1">
    <citation type="submission" date="2021-01" db="EMBL/GenBank/DDBJ databases">
        <title>Streptomyces acididurans sp. nov., isolated from a peat swamp forest soil.</title>
        <authorList>
            <person name="Chantavorakit T."/>
            <person name="Duangmal K."/>
        </authorList>
    </citation>
    <scope>NUCLEOTIDE SEQUENCE [LARGE SCALE GENOMIC DNA]</scope>
    <source>
        <strain evidence="9 10">KK5PA1</strain>
    </source>
</reference>
<dbReference type="Gene3D" id="1.10.10.10">
    <property type="entry name" value="Winged helix-like DNA-binding domain superfamily/Winged helix DNA-binding domain"/>
    <property type="match status" value="2"/>
</dbReference>
<dbReference type="SMART" id="SM00862">
    <property type="entry name" value="Trans_reg_C"/>
    <property type="match status" value="1"/>
</dbReference>
<dbReference type="PRINTS" id="PR00364">
    <property type="entry name" value="DISEASERSIST"/>
</dbReference>
<evidence type="ECO:0000259" key="8">
    <source>
        <dbReference type="PROSITE" id="PS51755"/>
    </source>
</evidence>
<proteinExistence type="inferred from homology"/>
<dbReference type="EMBL" id="JADKYB010000016">
    <property type="protein sequence ID" value="MBM9508161.1"/>
    <property type="molecule type" value="Genomic_DNA"/>
</dbReference>
<dbReference type="InterPro" id="IPR005158">
    <property type="entry name" value="BTAD"/>
</dbReference>
<gene>
    <name evidence="9" type="ORF">ITX44_27130</name>
</gene>
<dbReference type="SUPFAM" id="SSF52540">
    <property type="entry name" value="P-loop containing nucleoside triphosphate hydrolases"/>
    <property type="match status" value="1"/>
</dbReference>
<feature type="DNA-binding region" description="OmpR/PhoB-type" evidence="7">
    <location>
        <begin position="2"/>
        <end position="111"/>
    </location>
</feature>
<dbReference type="InterPro" id="IPR027417">
    <property type="entry name" value="P-loop_NTPase"/>
</dbReference>
<dbReference type="SMART" id="SM01043">
    <property type="entry name" value="BTAD"/>
    <property type="match status" value="1"/>
</dbReference>